<dbReference type="FunFam" id="1.10.1200.10:FF:000005">
    <property type="entry name" value="Nonribosomal peptide synthetase 1"/>
    <property type="match status" value="1"/>
</dbReference>
<sequence>MFDPATIETLIERLQRVLEAMTAEPGVRLSSIEVLEAGERARLDRWSNRDVLEVVGPVPVSVPALFAQQVTRVPEAVAVSFAGASLTYRQLDEASNRVAQWLVGRGVGAGQCVALVMPRSVEAITAIVGVLKSGAAYVPIDPSVPDTRIEFVLTDAAPVAVITTAVLAERLEGLAGRDLWVIDVDDPAIAAQPATAVTAGPAPDDIAHIIYTSGTTGTPKGVGITHHNLTHLAEPLPEDLLSGQVWTQFHSYAFDFSVWEIWGALLRGGRLVVVPEEVVSSPQDFQALLVDEKVDVLTQTPSAVAALSPRGLESVALLLGGEACPPELVDRWAPGRVMLNAYGPTEATVVASISAPLVPESGVAPIGGPVSGAALLVLDGWLRPVPVGVAGELYVAGRGVGVGYVGRSGLTGSRFVACPFGGVGARMYRTGDVVSWGPDGQLRYVGRVDEQVKIRGYRIELGEVRAALAGLEGVDQAVVIAREDTPGVKRLVGYVTESVAGMVDSVVVREELGRRLPSYMVPAAVVVMDVLPLTVNGKLDVRALPAPEYGDAQRYRAPQSAAEEILAGIFAQVLGVERVGVDDSFFDLGGDSLSVMRVVAAVNSGLGVGLSVRAVFEAPTVAGWWPGWMQLVVGVWWSRWWRGRVRRWCRCRLRSRGCGSWISCRGRRRCTTCRRCWGSVGCWMRWCWGPRLLMWWLVMRVCGRCLRWLTGSRARSWWPPKMLFSGGTWSIPRVGAR</sequence>
<dbReference type="PROSITE" id="PS50075">
    <property type="entry name" value="CARRIER"/>
    <property type="match status" value="1"/>
</dbReference>
<dbReference type="InterPro" id="IPR006162">
    <property type="entry name" value="Ppantetheine_attach_site"/>
</dbReference>
<dbReference type="EMBL" id="AP022587">
    <property type="protein sequence ID" value="BBY22711.1"/>
    <property type="molecule type" value="Genomic_DNA"/>
</dbReference>
<dbReference type="SMART" id="SM00823">
    <property type="entry name" value="PKS_PP"/>
    <property type="match status" value="1"/>
</dbReference>
<dbReference type="InterPro" id="IPR020806">
    <property type="entry name" value="PKS_PP-bd"/>
</dbReference>
<evidence type="ECO:0000259" key="5">
    <source>
        <dbReference type="PROSITE" id="PS50075"/>
    </source>
</evidence>
<dbReference type="PANTHER" id="PTHR45527">
    <property type="entry name" value="NONRIBOSOMAL PEPTIDE SYNTHETASE"/>
    <property type="match status" value="1"/>
</dbReference>
<dbReference type="PROSITE" id="PS00455">
    <property type="entry name" value="AMP_BINDING"/>
    <property type="match status" value="1"/>
</dbReference>
<keyword evidence="3" id="KW-0596">Phosphopantetheine</keyword>
<keyword evidence="4" id="KW-0597">Phosphoprotein</keyword>
<dbReference type="GO" id="GO:0031177">
    <property type="term" value="F:phosphopantetheine binding"/>
    <property type="evidence" value="ECO:0007669"/>
    <property type="project" value="InterPro"/>
</dbReference>
<dbReference type="Pfam" id="PF13193">
    <property type="entry name" value="AMP-binding_C"/>
    <property type="match status" value="1"/>
</dbReference>
<comment type="similarity">
    <text evidence="2">Belongs to the ATP-dependent AMP-binding enzyme family.</text>
</comment>
<dbReference type="InterPro" id="IPR010071">
    <property type="entry name" value="AA_adenyl_dom"/>
</dbReference>
<dbReference type="SUPFAM" id="SSF56801">
    <property type="entry name" value="Acetyl-CoA synthetase-like"/>
    <property type="match status" value="1"/>
</dbReference>
<evidence type="ECO:0000313" key="6">
    <source>
        <dbReference type="EMBL" id="BBY22711.1"/>
    </source>
</evidence>
<dbReference type="InterPro" id="IPR000873">
    <property type="entry name" value="AMP-dep_synth/lig_dom"/>
</dbReference>
<evidence type="ECO:0000256" key="3">
    <source>
        <dbReference type="ARBA" id="ARBA00022450"/>
    </source>
</evidence>
<gene>
    <name evidence="6" type="ORF">MSTO_29160</name>
</gene>
<dbReference type="SUPFAM" id="SSF47336">
    <property type="entry name" value="ACP-like"/>
    <property type="match status" value="1"/>
</dbReference>
<dbReference type="Gene3D" id="2.30.38.10">
    <property type="entry name" value="Luciferase, Domain 3"/>
    <property type="match status" value="1"/>
</dbReference>
<name>A0A7I7Q984_9MYCO</name>
<dbReference type="KEGG" id="msto:MSTO_29160"/>
<dbReference type="InterPro" id="IPR009081">
    <property type="entry name" value="PP-bd_ACP"/>
</dbReference>
<keyword evidence="7" id="KW-1185">Reference proteome</keyword>
<dbReference type="Pfam" id="PF00501">
    <property type="entry name" value="AMP-binding"/>
    <property type="match status" value="1"/>
</dbReference>
<dbReference type="Proteomes" id="UP000467130">
    <property type="component" value="Chromosome"/>
</dbReference>
<evidence type="ECO:0000256" key="1">
    <source>
        <dbReference type="ARBA" id="ARBA00001957"/>
    </source>
</evidence>
<reference evidence="6 7" key="1">
    <citation type="journal article" date="2019" name="Emerg. Microbes Infect.">
        <title>Comprehensive subspecies identification of 175 nontuberculous mycobacteria species based on 7547 genomic profiles.</title>
        <authorList>
            <person name="Matsumoto Y."/>
            <person name="Kinjo T."/>
            <person name="Motooka D."/>
            <person name="Nabeya D."/>
            <person name="Jung N."/>
            <person name="Uechi K."/>
            <person name="Horii T."/>
            <person name="Iida T."/>
            <person name="Fujita J."/>
            <person name="Nakamura S."/>
        </authorList>
    </citation>
    <scope>NUCLEOTIDE SEQUENCE [LARGE SCALE GENOMIC DNA]</scope>
    <source>
        <strain evidence="6 7">JCM 17783</strain>
    </source>
</reference>
<dbReference type="Pfam" id="PF00550">
    <property type="entry name" value="PP-binding"/>
    <property type="match status" value="1"/>
</dbReference>
<dbReference type="Gene3D" id="3.40.50.1820">
    <property type="entry name" value="alpha/beta hydrolase"/>
    <property type="match status" value="1"/>
</dbReference>
<proteinExistence type="inferred from homology"/>
<dbReference type="FunFam" id="3.40.50.980:FF:000001">
    <property type="entry name" value="Non-ribosomal peptide synthetase"/>
    <property type="match status" value="1"/>
</dbReference>
<dbReference type="PANTHER" id="PTHR45527:SF1">
    <property type="entry name" value="FATTY ACID SYNTHASE"/>
    <property type="match status" value="1"/>
</dbReference>
<dbReference type="GO" id="GO:0005829">
    <property type="term" value="C:cytosol"/>
    <property type="evidence" value="ECO:0007669"/>
    <property type="project" value="TreeGrafter"/>
</dbReference>
<dbReference type="InterPro" id="IPR029058">
    <property type="entry name" value="AB_hydrolase_fold"/>
</dbReference>
<dbReference type="Gene3D" id="3.30.300.30">
    <property type="match status" value="1"/>
</dbReference>
<dbReference type="FunFam" id="3.40.50.12780:FF:000012">
    <property type="entry name" value="Non-ribosomal peptide synthetase"/>
    <property type="match status" value="1"/>
</dbReference>
<dbReference type="Gene3D" id="3.30.559.30">
    <property type="entry name" value="Nonribosomal peptide synthetase, condensation domain"/>
    <property type="match status" value="1"/>
</dbReference>
<dbReference type="InterPro" id="IPR025110">
    <property type="entry name" value="AMP-bd_C"/>
</dbReference>
<evidence type="ECO:0000256" key="4">
    <source>
        <dbReference type="ARBA" id="ARBA00022553"/>
    </source>
</evidence>
<dbReference type="GO" id="GO:0044550">
    <property type="term" value="P:secondary metabolite biosynthetic process"/>
    <property type="evidence" value="ECO:0007669"/>
    <property type="project" value="UniProtKB-ARBA"/>
</dbReference>
<dbReference type="NCBIfam" id="TIGR01733">
    <property type="entry name" value="AA-adenyl-dom"/>
    <property type="match status" value="1"/>
</dbReference>
<dbReference type="GO" id="GO:0043041">
    <property type="term" value="P:amino acid activation for nonribosomal peptide biosynthetic process"/>
    <property type="evidence" value="ECO:0007669"/>
    <property type="project" value="TreeGrafter"/>
</dbReference>
<comment type="cofactor">
    <cofactor evidence="1">
        <name>pantetheine 4'-phosphate</name>
        <dbReference type="ChEBI" id="CHEBI:47942"/>
    </cofactor>
</comment>
<dbReference type="InterPro" id="IPR045851">
    <property type="entry name" value="AMP-bd_C_sf"/>
</dbReference>
<dbReference type="FunFam" id="3.30.300.30:FF:000010">
    <property type="entry name" value="Enterobactin synthetase component F"/>
    <property type="match status" value="1"/>
</dbReference>
<feature type="domain" description="Carrier" evidence="5">
    <location>
        <begin position="557"/>
        <end position="632"/>
    </location>
</feature>
<accession>A0A7I7Q984</accession>
<dbReference type="InterPro" id="IPR020845">
    <property type="entry name" value="AMP-binding_CS"/>
</dbReference>
<evidence type="ECO:0000313" key="7">
    <source>
        <dbReference type="Proteomes" id="UP000467130"/>
    </source>
</evidence>
<evidence type="ECO:0000256" key="2">
    <source>
        <dbReference type="ARBA" id="ARBA00006432"/>
    </source>
</evidence>
<protein>
    <recommendedName>
        <fullName evidence="5">Carrier domain-containing protein</fullName>
    </recommendedName>
</protein>
<organism evidence="6 7">
    <name type="scientific">Mycobacterium stomatepiae</name>
    <dbReference type="NCBI Taxonomy" id="470076"/>
    <lineage>
        <taxon>Bacteria</taxon>
        <taxon>Bacillati</taxon>
        <taxon>Actinomycetota</taxon>
        <taxon>Actinomycetes</taxon>
        <taxon>Mycobacteriales</taxon>
        <taxon>Mycobacteriaceae</taxon>
        <taxon>Mycobacterium</taxon>
        <taxon>Mycobacterium simiae complex</taxon>
    </lineage>
</organism>
<dbReference type="AlphaFoldDB" id="A0A7I7Q984"/>
<dbReference type="Gene3D" id="3.40.50.980">
    <property type="match status" value="2"/>
</dbReference>
<dbReference type="PROSITE" id="PS00012">
    <property type="entry name" value="PHOSPHOPANTETHEINE"/>
    <property type="match status" value="1"/>
</dbReference>
<dbReference type="InterPro" id="IPR036736">
    <property type="entry name" value="ACP-like_sf"/>
</dbReference>